<accession>A0A8T0YKI2</accession>
<reference evidence="1" key="1">
    <citation type="submission" date="2018-10" db="EMBL/GenBank/DDBJ databases">
        <title>Effector identification in a new, highly contiguous assembly of the strawberry crown rot pathogen Phytophthora cactorum.</title>
        <authorList>
            <person name="Armitage A.D."/>
            <person name="Nellist C.F."/>
            <person name="Bates H."/>
            <person name="Vickerstaff R.J."/>
            <person name="Harrison R.J."/>
        </authorList>
    </citation>
    <scope>NUCLEOTIDE SEQUENCE</scope>
    <source>
        <strain evidence="1">15-7</strain>
    </source>
</reference>
<gene>
    <name evidence="1" type="ORF">PC113_g15237</name>
</gene>
<name>A0A8T0YKI2_9STRA</name>
<protein>
    <submittedName>
        <fullName evidence="1">Uncharacterized protein</fullName>
    </submittedName>
</protein>
<organism evidence="1 2">
    <name type="scientific">Phytophthora cactorum</name>
    <dbReference type="NCBI Taxonomy" id="29920"/>
    <lineage>
        <taxon>Eukaryota</taxon>
        <taxon>Sar</taxon>
        <taxon>Stramenopiles</taxon>
        <taxon>Oomycota</taxon>
        <taxon>Peronosporomycetes</taxon>
        <taxon>Peronosporales</taxon>
        <taxon>Peronosporaceae</taxon>
        <taxon>Phytophthora</taxon>
    </lineage>
</organism>
<proteinExistence type="predicted"/>
<dbReference type="EMBL" id="RCMG01000557">
    <property type="protein sequence ID" value="KAG2852197.1"/>
    <property type="molecule type" value="Genomic_DNA"/>
</dbReference>
<evidence type="ECO:0000313" key="1">
    <source>
        <dbReference type="EMBL" id="KAG2852197.1"/>
    </source>
</evidence>
<dbReference type="Proteomes" id="UP000735874">
    <property type="component" value="Unassembled WGS sequence"/>
</dbReference>
<evidence type="ECO:0000313" key="2">
    <source>
        <dbReference type="Proteomes" id="UP000735874"/>
    </source>
</evidence>
<comment type="caution">
    <text evidence="1">The sequence shown here is derived from an EMBL/GenBank/DDBJ whole genome shotgun (WGS) entry which is preliminary data.</text>
</comment>
<dbReference type="AlphaFoldDB" id="A0A8T0YKI2"/>
<sequence>MPAHNPRGEPREASAAVYDSAADTLSSLQVPIVGSTPLTSLTPAVSGEIRLSTDDMISILPLTQSTTQRPAEGGARKHHKDPSLDCVCWACKLKLKHMHKQYTAYRVAQEVTGNTTERPLQEPLCYEAMCDVWGDLEGPKYRRSIGAATSTCWANCSRARG</sequence>